<evidence type="ECO:0000313" key="1">
    <source>
        <dbReference type="EMBL" id="AAZ45880.1"/>
    </source>
</evidence>
<dbReference type="InterPro" id="IPR038444">
    <property type="entry name" value="DUF465_sf"/>
</dbReference>
<dbReference type="eggNOG" id="COG5481">
    <property type="taxonomic scope" value="Bacteria"/>
</dbReference>
<proteinExistence type="predicted"/>
<gene>
    <name evidence="1" type="ordered locus">Daro_1124</name>
</gene>
<dbReference type="OrthoDB" id="5787087at2"/>
<evidence type="ECO:0008006" key="2">
    <source>
        <dbReference type="Google" id="ProtNLM"/>
    </source>
</evidence>
<dbReference type="Gene3D" id="6.10.280.50">
    <property type="match status" value="1"/>
</dbReference>
<dbReference type="InterPro" id="IPR007420">
    <property type="entry name" value="DUF465"/>
</dbReference>
<protein>
    <recommendedName>
        <fullName evidence="2">DUF465 domain-containing protein</fullName>
    </recommendedName>
</protein>
<dbReference type="EMBL" id="CP000089">
    <property type="protein sequence ID" value="AAZ45880.1"/>
    <property type="molecule type" value="Genomic_DNA"/>
</dbReference>
<dbReference type="AlphaFoldDB" id="Q47H01"/>
<reference evidence="1" key="1">
    <citation type="submission" date="2005-08" db="EMBL/GenBank/DDBJ databases">
        <title>Complete sequence of Dechloromonas aromatica RCB.</title>
        <authorList>
            <person name="Salinero K.K."/>
            <person name="Copeland A."/>
            <person name="Lucas S."/>
            <person name="Lapidus A."/>
            <person name="Barry K."/>
            <person name="Detter J.C."/>
            <person name="Glavina T."/>
            <person name="Hammon N."/>
            <person name="Israni S."/>
            <person name="Pitluck S."/>
            <person name="Di Bartolo G."/>
            <person name="Trong S."/>
            <person name="Schmutz J."/>
            <person name="Larimer F."/>
            <person name="Land M."/>
            <person name="Ivanova N."/>
            <person name="Richardson P."/>
        </authorList>
    </citation>
    <scope>NUCLEOTIDE SEQUENCE</scope>
    <source>
        <strain evidence="1">RCB</strain>
    </source>
</reference>
<dbReference type="STRING" id="159087.Daro_1124"/>
<name>Q47H01_DECAR</name>
<accession>Q47H01</accession>
<sequence>MSLHPLSEPEISDIRAQLHELQIEHRDLDLVITHLIDNPPPDDLLIRRLKKRKLLLKDRILQLEELLVPDIPA</sequence>
<dbReference type="Pfam" id="PF04325">
    <property type="entry name" value="DUF465"/>
    <property type="match status" value="1"/>
</dbReference>
<organism evidence="1">
    <name type="scientific">Dechloromonas aromatica (strain RCB)</name>
    <dbReference type="NCBI Taxonomy" id="159087"/>
    <lineage>
        <taxon>Bacteria</taxon>
        <taxon>Pseudomonadati</taxon>
        <taxon>Pseudomonadota</taxon>
        <taxon>Betaproteobacteria</taxon>
        <taxon>Rhodocyclales</taxon>
        <taxon>Azonexaceae</taxon>
        <taxon>Dechloromonas</taxon>
    </lineage>
</organism>
<dbReference type="KEGG" id="dar:Daro_1124"/>
<dbReference type="HOGENOM" id="CLU_175516_1_1_4"/>